<dbReference type="Pfam" id="PF04260">
    <property type="entry name" value="DUF436"/>
    <property type="match status" value="1"/>
</dbReference>
<sequence length="191" mass="21149">MAGFNQDVQQDMEAVVKEWIESGHLHEGDLFVIGCSTSEVAGKNIGTSGSEDIAAVIFQFVEKLQQQTGIRIVFQCCEHLNRALLMERKTMEYVNAEEVSAVPVPTAGGSMASYVYKQMQDPVLVETIQAHAGMDIGETMIGMHLKRVAIPLRFNKRNIGNARVAFARTRPKLIGGERAHYQKTHANKSCK</sequence>
<gene>
    <name evidence="2" type="ORF">ACFQ3N_00265</name>
</gene>
<accession>A0ABW3LEP9</accession>
<dbReference type="PIRSF" id="PIRSF007510">
    <property type="entry name" value="UCP007510"/>
    <property type="match status" value="1"/>
</dbReference>
<comment type="similarity">
    <text evidence="1">Belongs to the UPF0340 family.</text>
</comment>
<evidence type="ECO:0000256" key="1">
    <source>
        <dbReference type="HAMAP-Rule" id="MF_00800"/>
    </source>
</evidence>
<dbReference type="Proteomes" id="UP001597040">
    <property type="component" value="Unassembled WGS sequence"/>
</dbReference>
<dbReference type="RefSeq" id="WP_390358433.1">
    <property type="nucleotide sequence ID" value="NZ_JBHTKJ010000001.1"/>
</dbReference>
<organism evidence="2 3">
    <name type="scientific">Virgibacillus byunsanensis</name>
    <dbReference type="NCBI Taxonomy" id="570945"/>
    <lineage>
        <taxon>Bacteria</taxon>
        <taxon>Bacillati</taxon>
        <taxon>Bacillota</taxon>
        <taxon>Bacilli</taxon>
        <taxon>Bacillales</taxon>
        <taxon>Bacillaceae</taxon>
        <taxon>Virgibacillus</taxon>
    </lineage>
</organism>
<dbReference type="EMBL" id="JBHTKJ010000001">
    <property type="protein sequence ID" value="MFD1036861.1"/>
    <property type="molecule type" value="Genomic_DNA"/>
</dbReference>
<name>A0ABW3LEP9_9BACI</name>
<comment type="caution">
    <text evidence="2">The sequence shown here is derived from an EMBL/GenBank/DDBJ whole genome shotgun (WGS) entry which is preliminary data.</text>
</comment>
<evidence type="ECO:0000313" key="3">
    <source>
        <dbReference type="Proteomes" id="UP001597040"/>
    </source>
</evidence>
<reference evidence="3" key="1">
    <citation type="journal article" date="2019" name="Int. J. Syst. Evol. Microbiol.">
        <title>The Global Catalogue of Microorganisms (GCM) 10K type strain sequencing project: providing services to taxonomists for standard genome sequencing and annotation.</title>
        <authorList>
            <consortium name="The Broad Institute Genomics Platform"/>
            <consortium name="The Broad Institute Genome Sequencing Center for Infectious Disease"/>
            <person name="Wu L."/>
            <person name="Ma J."/>
        </authorList>
    </citation>
    <scope>NUCLEOTIDE SEQUENCE [LARGE SCALE GENOMIC DNA]</scope>
    <source>
        <strain evidence="3">CCUG 56754</strain>
    </source>
</reference>
<dbReference type="NCBIfam" id="TIGR01440">
    <property type="entry name" value="TIGR01440 family protein"/>
    <property type="match status" value="1"/>
</dbReference>
<dbReference type="HAMAP" id="MF_00800">
    <property type="entry name" value="UPF0340"/>
    <property type="match status" value="1"/>
</dbReference>
<proteinExistence type="inferred from homology"/>
<dbReference type="InterPro" id="IPR028345">
    <property type="entry name" value="Antibiotic_NAT-like"/>
</dbReference>
<dbReference type="SUPFAM" id="SSF110710">
    <property type="entry name" value="TTHA0583/YokD-like"/>
    <property type="match status" value="1"/>
</dbReference>
<dbReference type="Gene3D" id="3.40.50.10360">
    <property type="entry name" value="Hypothetical protein TT1679"/>
    <property type="match status" value="1"/>
</dbReference>
<dbReference type="InterPro" id="IPR006340">
    <property type="entry name" value="DUF436"/>
</dbReference>
<keyword evidence="3" id="KW-1185">Reference proteome</keyword>
<evidence type="ECO:0000313" key="2">
    <source>
        <dbReference type="EMBL" id="MFD1036861.1"/>
    </source>
</evidence>
<protein>
    <recommendedName>
        <fullName evidence="1">UPF0340 protein ACFQ3N_00265</fullName>
    </recommendedName>
</protein>